<evidence type="ECO:0000256" key="1">
    <source>
        <dbReference type="ARBA" id="ARBA00022475"/>
    </source>
</evidence>
<feature type="transmembrane region" description="Helical" evidence="5">
    <location>
        <begin position="75"/>
        <end position="92"/>
    </location>
</feature>
<dbReference type="Pfam" id="PF04279">
    <property type="entry name" value="IspA"/>
    <property type="match status" value="1"/>
</dbReference>
<organism evidence="6 7">
    <name type="scientific">Pelagerythrobacter rhizovicinus</name>
    <dbReference type="NCBI Taxonomy" id="2268576"/>
    <lineage>
        <taxon>Bacteria</taxon>
        <taxon>Pseudomonadati</taxon>
        <taxon>Pseudomonadota</taxon>
        <taxon>Alphaproteobacteria</taxon>
        <taxon>Sphingomonadales</taxon>
        <taxon>Erythrobacteraceae</taxon>
        <taxon>Pelagerythrobacter</taxon>
    </lineage>
</organism>
<evidence type="ECO:0000256" key="5">
    <source>
        <dbReference type="HAMAP-Rule" id="MF_00189"/>
    </source>
</evidence>
<evidence type="ECO:0000313" key="6">
    <source>
        <dbReference type="EMBL" id="RXZ66432.1"/>
    </source>
</evidence>
<keyword evidence="5" id="KW-0997">Cell inner membrane</keyword>
<name>A0A4Q2KRW9_9SPHN</name>
<dbReference type="Proteomes" id="UP000293623">
    <property type="component" value="Unassembled WGS sequence"/>
</dbReference>
<feature type="transmembrane region" description="Helical" evidence="5">
    <location>
        <begin position="43"/>
        <end position="63"/>
    </location>
</feature>
<dbReference type="InterPro" id="IPR006008">
    <property type="entry name" value="YciB"/>
</dbReference>
<gene>
    <name evidence="5" type="primary">yciB</name>
    <name evidence="6" type="ORF">ETX26_07035</name>
</gene>
<dbReference type="HAMAP" id="MF_00189">
    <property type="entry name" value="YciB"/>
    <property type="match status" value="1"/>
</dbReference>
<evidence type="ECO:0000256" key="3">
    <source>
        <dbReference type="ARBA" id="ARBA00022989"/>
    </source>
</evidence>
<dbReference type="OrthoDB" id="9788219at2"/>
<protein>
    <recommendedName>
        <fullName evidence="5">Inner membrane-spanning protein YciB</fullName>
    </recommendedName>
</protein>
<evidence type="ECO:0000256" key="4">
    <source>
        <dbReference type="ARBA" id="ARBA00023136"/>
    </source>
</evidence>
<comment type="caution">
    <text evidence="6">The sequence shown here is derived from an EMBL/GenBank/DDBJ whole genome shotgun (WGS) entry which is preliminary data.</text>
</comment>
<comment type="subcellular location">
    <subcellularLocation>
        <location evidence="5">Cell inner membrane</location>
        <topology evidence="5">Multi-pass membrane protein</topology>
    </subcellularLocation>
</comment>
<evidence type="ECO:0000313" key="7">
    <source>
        <dbReference type="Proteomes" id="UP000293623"/>
    </source>
</evidence>
<dbReference type="RefSeq" id="WP_129523901.1">
    <property type="nucleotide sequence ID" value="NZ_SDPV01000001.1"/>
</dbReference>
<dbReference type="PANTHER" id="PTHR36917">
    <property type="entry name" value="INTRACELLULAR SEPTATION PROTEIN A-RELATED"/>
    <property type="match status" value="1"/>
</dbReference>
<feature type="transmembrane region" description="Helical" evidence="5">
    <location>
        <begin position="171"/>
        <end position="194"/>
    </location>
</feature>
<feature type="transmembrane region" description="Helical" evidence="5">
    <location>
        <begin position="12"/>
        <end position="31"/>
    </location>
</feature>
<reference evidence="6 7" key="1">
    <citation type="submission" date="2019-01" db="EMBL/GenBank/DDBJ databases">
        <title>Altererythrobacter rhizovicinus sp. nov., isolated from the rhizosphere soil of Haloxylon ammodendron.</title>
        <authorList>
            <person name="Li H.-P."/>
            <person name="Gou J.-Y."/>
            <person name="Yao D."/>
            <person name="Han Q.-Q."/>
            <person name="Shao K.-Z."/>
            <person name="Zhao Q."/>
            <person name="Zhang J.-L."/>
        </authorList>
    </citation>
    <scope>NUCLEOTIDE SEQUENCE [LARGE SCALE GENOMIC DNA]</scope>
    <source>
        <strain evidence="6 7">AY-3R</strain>
    </source>
</reference>
<keyword evidence="2 5" id="KW-0812">Transmembrane</keyword>
<dbReference type="PANTHER" id="PTHR36917:SF1">
    <property type="entry name" value="INNER MEMBRANE-SPANNING PROTEIN YCIB"/>
    <property type="match status" value="1"/>
</dbReference>
<keyword evidence="7" id="KW-1185">Reference proteome</keyword>
<feature type="transmembrane region" description="Helical" evidence="5">
    <location>
        <begin position="98"/>
        <end position="118"/>
    </location>
</feature>
<comment type="similarity">
    <text evidence="5">Belongs to the YciB family.</text>
</comment>
<keyword evidence="1 5" id="KW-1003">Cell membrane</keyword>
<sequence length="214" mass="23900">MMADDAKPKSGWLNILVDYGPLLVFLGTYKFYAPEESSPLGEIAAVIRGTVAFMVAAVVALVFSKWKFGRVSPMLWLSTALIVGFGALTIWLRDESFIQIKPTVIYVLFGLALIIGWLRGRALLEILLGAAFEGLDEQGWLKLSRNWGLFFFALAALNEVLRATLSFESWLWAKLWVFLPLSFLFTFTQIPMLLRHGLAAEGVKEEEQTPPPTA</sequence>
<keyword evidence="3 5" id="KW-1133">Transmembrane helix</keyword>
<dbReference type="GO" id="GO:0005886">
    <property type="term" value="C:plasma membrane"/>
    <property type="evidence" value="ECO:0007669"/>
    <property type="project" value="UniProtKB-SubCell"/>
</dbReference>
<accession>A0A4Q2KRW9</accession>
<evidence type="ECO:0000256" key="2">
    <source>
        <dbReference type="ARBA" id="ARBA00022692"/>
    </source>
</evidence>
<keyword evidence="4 5" id="KW-0472">Membrane</keyword>
<comment type="function">
    <text evidence="5">Plays a role in cell envelope biogenesis, maintenance of cell envelope integrity and membrane homeostasis.</text>
</comment>
<dbReference type="AlphaFoldDB" id="A0A4Q2KRW9"/>
<dbReference type="EMBL" id="SDPV01000001">
    <property type="protein sequence ID" value="RXZ66432.1"/>
    <property type="molecule type" value="Genomic_DNA"/>
</dbReference>
<proteinExistence type="inferred from homology"/>